<dbReference type="AlphaFoldDB" id="A0A4U3L448"/>
<dbReference type="Pfam" id="PF01979">
    <property type="entry name" value="Amidohydro_1"/>
    <property type="match status" value="1"/>
</dbReference>
<keyword evidence="4" id="KW-1185">Reference proteome</keyword>
<dbReference type="InterPro" id="IPR050287">
    <property type="entry name" value="MTA/SAH_deaminase"/>
</dbReference>
<name>A0A4U3L448_9BACT</name>
<reference evidence="3 4" key="1">
    <citation type="submission" date="2019-05" db="EMBL/GenBank/DDBJ databases">
        <title>Panacibacter sp. strain 17mud1-8 Genome sequencing and assembly.</title>
        <authorList>
            <person name="Chhetri G."/>
        </authorList>
    </citation>
    <scope>NUCLEOTIDE SEQUENCE [LARGE SCALE GENOMIC DNA]</scope>
    <source>
        <strain evidence="3 4">17mud1-8</strain>
    </source>
</reference>
<feature type="domain" description="Amidohydrolase-related" evidence="2">
    <location>
        <begin position="49"/>
        <end position="379"/>
    </location>
</feature>
<sequence>MYKKFGADKLFTGSEMLQNRTLITDAGGVIEDIVPTENAGDDIQYMEGVISPGFINCHCHLELSHMRGLIPEKTGLVDFVFSVVTERHFEETQILEAIVAAETEMLQNGIVAVGDICNNSLTALQKSKQNLHYYNFIETSGWVPQIADARMSRALGVYETYCQLSTDYCKQTSIVPHAPYSVSDNLWQLLQPYFQDKTVSIHNQETSFEDELFIQGSGDFTRMYQLMNMDCSFFTPSGKSSLQTCFPKLKGAGNVLLVHNTFTKEKDVLYAKEQAELNDQQLFFCLCANANLYIENALPPVAMLLQNDCNLVLGTDSLASNQGLSIIDEMKTIQQHFDCITIEQLLQMATLNGAKALSMSDKLGSFEKGKQPGIVVIDETLKNVKRLL</sequence>
<dbReference type="SUPFAM" id="SSF51556">
    <property type="entry name" value="Metallo-dependent hydrolases"/>
    <property type="match status" value="1"/>
</dbReference>
<keyword evidence="1 3" id="KW-0378">Hydrolase</keyword>
<dbReference type="OrthoDB" id="9807210at2"/>
<dbReference type="Proteomes" id="UP000305848">
    <property type="component" value="Unassembled WGS sequence"/>
</dbReference>
<evidence type="ECO:0000313" key="3">
    <source>
        <dbReference type="EMBL" id="TKK68317.1"/>
    </source>
</evidence>
<comment type="caution">
    <text evidence="3">The sequence shown here is derived from an EMBL/GenBank/DDBJ whole genome shotgun (WGS) entry which is preliminary data.</text>
</comment>
<dbReference type="InterPro" id="IPR006680">
    <property type="entry name" value="Amidohydro-rel"/>
</dbReference>
<dbReference type="GO" id="GO:0016787">
    <property type="term" value="F:hydrolase activity"/>
    <property type="evidence" value="ECO:0007669"/>
    <property type="project" value="UniProtKB-KW"/>
</dbReference>
<dbReference type="RefSeq" id="WP_137261997.1">
    <property type="nucleotide sequence ID" value="NZ_SZQL01000008.1"/>
</dbReference>
<gene>
    <name evidence="3" type="ORF">FC093_11840</name>
</gene>
<dbReference type="InterPro" id="IPR032466">
    <property type="entry name" value="Metal_Hydrolase"/>
</dbReference>
<dbReference type="PANTHER" id="PTHR43794:SF11">
    <property type="entry name" value="AMIDOHYDROLASE-RELATED DOMAIN-CONTAINING PROTEIN"/>
    <property type="match status" value="1"/>
</dbReference>
<evidence type="ECO:0000259" key="2">
    <source>
        <dbReference type="Pfam" id="PF01979"/>
    </source>
</evidence>
<dbReference type="PANTHER" id="PTHR43794">
    <property type="entry name" value="AMINOHYDROLASE SSNA-RELATED"/>
    <property type="match status" value="1"/>
</dbReference>
<organism evidence="3 4">
    <name type="scientific">Ilyomonas limi</name>
    <dbReference type="NCBI Taxonomy" id="2575867"/>
    <lineage>
        <taxon>Bacteria</taxon>
        <taxon>Pseudomonadati</taxon>
        <taxon>Bacteroidota</taxon>
        <taxon>Chitinophagia</taxon>
        <taxon>Chitinophagales</taxon>
        <taxon>Chitinophagaceae</taxon>
        <taxon>Ilyomonas</taxon>
    </lineage>
</organism>
<accession>A0A4U3L448</accession>
<evidence type="ECO:0000313" key="4">
    <source>
        <dbReference type="Proteomes" id="UP000305848"/>
    </source>
</evidence>
<evidence type="ECO:0000256" key="1">
    <source>
        <dbReference type="ARBA" id="ARBA00022801"/>
    </source>
</evidence>
<protein>
    <submittedName>
        <fullName evidence="3">Amidohydrolase</fullName>
    </submittedName>
</protein>
<proteinExistence type="predicted"/>
<dbReference type="Gene3D" id="3.20.20.140">
    <property type="entry name" value="Metal-dependent hydrolases"/>
    <property type="match status" value="1"/>
</dbReference>
<dbReference type="EMBL" id="SZQL01000008">
    <property type="protein sequence ID" value="TKK68317.1"/>
    <property type="molecule type" value="Genomic_DNA"/>
</dbReference>